<name>A0ABW4E5Q3_9LACO</name>
<gene>
    <name evidence="1" type="ORF">ACFQ5J_00955</name>
</gene>
<reference evidence="2" key="1">
    <citation type="journal article" date="2019" name="Int. J. Syst. Evol. Microbiol.">
        <title>The Global Catalogue of Microorganisms (GCM) 10K type strain sequencing project: providing services to taxonomists for standard genome sequencing and annotation.</title>
        <authorList>
            <consortium name="The Broad Institute Genomics Platform"/>
            <consortium name="The Broad Institute Genome Sequencing Center for Infectious Disease"/>
            <person name="Wu L."/>
            <person name="Ma J."/>
        </authorList>
    </citation>
    <scope>NUCLEOTIDE SEQUENCE [LARGE SCALE GENOMIC DNA]</scope>
    <source>
        <strain evidence="2">CCM 8903</strain>
    </source>
</reference>
<organism evidence="1 2">
    <name type="scientific">Lacticaseibacillus baoqingensis</name>
    <dbReference type="NCBI Taxonomy" id="2486013"/>
    <lineage>
        <taxon>Bacteria</taxon>
        <taxon>Bacillati</taxon>
        <taxon>Bacillota</taxon>
        <taxon>Bacilli</taxon>
        <taxon>Lactobacillales</taxon>
        <taxon>Lactobacillaceae</taxon>
        <taxon>Lacticaseibacillus</taxon>
    </lineage>
</organism>
<evidence type="ECO:0000313" key="2">
    <source>
        <dbReference type="Proteomes" id="UP001597252"/>
    </source>
</evidence>
<dbReference type="RefSeq" id="WP_125748683.1">
    <property type="nucleotide sequence ID" value="NZ_JBHTON010000003.1"/>
</dbReference>
<sequence>MQYGVVGASYQQGSLAVFHAGLDDEPLATYAQATQKALHLLVNELSASTLGDIHALLDQVMTFLAAGKCDVVQLDAATADTLTLSWFDDDHYVINVMDQTEAYQLHIEVVPAFVDGGHPSEA</sequence>
<accession>A0ABW4E5Q3</accession>
<proteinExistence type="predicted"/>
<keyword evidence="2" id="KW-1185">Reference proteome</keyword>
<dbReference type="EMBL" id="JBHTON010000003">
    <property type="protein sequence ID" value="MFD1483816.1"/>
    <property type="molecule type" value="Genomic_DNA"/>
</dbReference>
<comment type="caution">
    <text evidence="1">The sequence shown here is derived from an EMBL/GenBank/DDBJ whole genome shotgun (WGS) entry which is preliminary data.</text>
</comment>
<dbReference type="Proteomes" id="UP001597252">
    <property type="component" value="Unassembled WGS sequence"/>
</dbReference>
<protein>
    <submittedName>
        <fullName evidence="1">Uncharacterized protein</fullName>
    </submittedName>
</protein>
<evidence type="ECO:0000313" key="1">
    <source>
        <dbReference type="EMBL" id="MFD1483816.1"/>
    </source>
</evidence>